<comment type="similarity">
    <text evidence="3">Belongs to the acetyltransferase family. RimJ subfamily.</text>
</comment>
<protein>
    <submittedName>
        <fullName evidence="5">Putative ribosomal-protein-alanine acetyltransferase YjcK</fullName>
    </submittedName>
</protein>
<dbReference type="GO" id="GO:0005737">
    <property type="term" value="C:cytoplasm"/>
    <property type="evidence" value="ECO:0007669"/>
    <property type="project" value="TreeGrafter"/>
</dbReference>
<dbReference type="InterPro" id="IPR016181">
    <property type="entry name" value="Acyl_CoA_acyltransferase"/>
</dbReference>
<dbReference type="SUPFAM" id="SSF55729">
    <property type="entry name" value="Acyl-CoA N-acyltransferases (Nat)"/>
    <property type="match status" value="1"/>
</dbReference>
<dbReference type="GO" id="GO:0008999">
    <property type="term" value="F:protein-N-terminal-alanine acetyltransferase activity"/>
    <property type="evidence" value="ECO:0007669"/>
    <property type="project" value="TreeGrafter"/>
</dbReference>
<accession>A0A2L1UB64</accession>
<feature type="domain" description="N-acetyltransferase" evidence="4">
    <location>
        <begin position="46"/>
        <end position="216"/>
    </location>
</feature>
<dbReference type="EMBL" id="CP019655">
    <property type="protein sequence ID" value="AVF25386.1"/>
    <property type="molecule type" value="Genomic_DNA"/>
</dbReference>
<proteinExistence type="inferred from homology"/>
<evidence type="ECO:0000313" key="6">
    <source>
        <dbReference type="Proteomes" id="UP000239833"/>
    </source>
</evidence>
<organism evidence="5 6">
    <name type="scientific">Paenibacillus larvae subsp. larvae</name>
    <dbReference type="NCBI Taxonomy" id="147375"/>
    <lineage>
        <taxon>Bacteria</taxon>
        <taxon>Bacillati</taxon>
        <taxon>Bacillota</taxon>
        <taxon>Bacilli</taxon>
        <taxon>Bacillales</taxon>
        <taxon>Paenibacillaceae</taxon>
        <taxon>Paenibacillus</taxon>
    </lineage>
</organism>
<name>A0A2L1UB64_9BACL</name>
<dbReference type="AlphaFoldDB" id="A0A2L1UB64"/>
<evidence type="ECO:0000256" key="2">
    <source>
        <dbReference type="ARBA" id="ARBA00023315"/>
    </source>
</evidence>
<evidence type="ECO:0000256" key="1">
    <source>
        <dbReference type="ARBA" id="ARBA00022679"/>
    </source>
</evidence>
<dbReference type="Pfam" id="PF13302">
    <property type="entry name" value="Acetyltransf_3"/>
    <property type="match status" value="1"/>
</dbReference>
<evidence type="ECO:0000256" key="3">
    <source>
        <dbReference type="ARBA" id="ARBA00038502"/>
    </source>
</evidence>
<dbReference type="Proteomes" id="UP000239833">
    <property type="component" value="Chromosome"/>
</dbReference>
<gene>
    <name evidence="5" type="primary">yjcK_1</name>
    <name evidence="5" type="ORF">ERICIII_01184</name>
</gene>
<keyword evidence="1 5" id="KW-0808">Transferase</keyword>
<evidence type="ECO:0000259" key="4">
    <source>
        <dbReference type="PROSITE" id="PS51186"/>
    </source>
</evidence>
<dbReference type="InterPro" id="IPR051531">
    <property type="entry name" value="N-acetyltransferase"/>
</dbReference>
<keyword evidence="2" id="KW-0012">Acyltransferase</keyword>
<dbReference type="PANTHER" id="PTHR43792">
    <property type="entry name" value="GNAT FAMILY, PUTATIVE (AFU_ORTHOLOGUE AFUA_3G00765)-RELATED-RELATED"/>
    <property type="match status" value="1"/>
</dbReference>
<evidence type="ECO:0000313" key="5">
    <source>
        <dbReference type="EMBL" id="AVF25386.1"/>
    </source>
</evidence>
<dbReference type="STRING" id="147375.BXP28_12555"/>
<sequence length="220" mass="24994">MKGCSGKAGFHPTIKTVGFQLEINVKWGLEMTPYIGIEERFSRKSVMLQLLQPRYTKAYHQFRNENRPFFTPFEGLKDDASFTLASHQAAVQQSVEEADLDKAYGFGIFLRASGTLIGTIRLSMISRGVFQNAYLGYSMAEKYNGHGFMTEAVNLCLNVAFGALKLHRVQANVMPRNLASQRVLEKNGFTREGYSRNYLKINGKWEDHINFAILAEDYQK</sequence>
<dbReference type="Gene3D" id="3.40.630.30">
    <property type="match status" value="1"/>
</dbReference>
<reference evidence="6" key="1">
    <citation type="submission" date="2017-02" db="EMBL/GenBank/DDBJ databases">
        <title>Delineation of Paenibacillus larvae strains originating from foulbrood outbreaks.</title>
        <authorList>
            <person name="Beims H."/>
            <person name="Bunk B."/>
            <person name="Sproeer C."/>
            <person name="Mohr K.I."/>
            <person name="Pradella S."/>
            <person name="Guenther G."/>
            <person name="Rohde M."/>
            <person name="von der Ohe W."/>
            <person name="Steinert M."/>
        </authorList>
    </citation>
    <scope>NUCLEOTIDE SEQUENCE [LARGE SCALE GENOMIC DNA]</scope>
    <source>
        <strain evidence="6">Eric_III</strain>
    </source>
</reference>
<dbReference type="PROSITE" id="PS51186">
    <property type="entry name" value="GNAT"/>
    <property type="match status" value="1"/>
</dbReference>
<dbReference type="PANTHER" id="PTHR43792:SF8">
    <property type="entry name" value="[RIBOSOMAL PROTEIN US5]-ALANINE N-ACETYLTRANSFERASE"/>
    <property type="match status" value="1"/>
</dbReference>
<dbReference type="InterPro" id="IPR000182">
    <property type="entry name" value="GNAT_dom"/>
</dbReference>